<organism evidence="1 2">
    <name type="scientific">Oreotrochilus melanogaster</name>
    <dbReference type="NCBI Taxonomy" id="689266"/>
    <lineage>
        <taxon>Eukaryota</taxon>
        <taxon>Metazoa</taxon>
        <taxon>Chordata</taxon>
        <taxon>Craniata</taxon>
        <taxon>Vertebrata</taxon>
        <taxon>Euteleostomi</taxon>
        <taxon>Archelosauria</taxon>
        <taxon>Archosauria</taxon>
        <taxon>Dinosauria</taxon>
        <taxon>Saurischia</taxon>
        <taxon>Theropoda</taxon>
        <taxon>Coelurosauria</taxon>
        <taxon>Aves</taxon>
        <taxon>Neognathae</taxon>
        <taxon>Neoaves</taxon>
        <taxon>Strisores</taxon>
        <taxon>Apodiformes</taxon>
        <taxon>Trochilidae</taxon>
        <taxon>Oreotrochilus</taxon>
    </lineage>
</organism>
<sequence>KLREFLNFKQMSLKEAILLDYYTAGFCWAKEMNFSLVQLSGFMDLLNFLLENISDKHMTLGENLKELGKAMSGIGDTDSERSGDLTFFSIEQAKAIIDYLNISLFKYYKQYEYLFHSAREEHVISNE</sequence>
<reference evidence="1 2" key="1">
    <citation type="submission" date="2019-09" db="EMBL/GenBank/DDBJ databases">
        <title>Bird 10,000 Genomes (B10K) Project - Family phase.</title>
        <authorList>
            <person name="Zhang G."/>
        </authorList>
    </citation>
    <scope>NUCLEOTIDE SEQUENCE [LARGE SCALE GENOMIC DNA]</scope>
    <source>
        <strain evidence="1">OUT-0002</strain>
    </source>
</reference>
<evidence type="ECO:0000313" key="2">
    <source>
        <dbReference type="Proteomes" id="UP000579904"/>
    </source>
</evidence>
<name>A0A7L3N769_9AVES</name>
<dbReference type="PANTHER" id="PTHR28457:SF3">
    <property type="entry name" value="CILIARY-ASSOCIATED CALCIUM-BINDING COILED-COIL PROTEIN 1"/>
    <property type="match status" value="1"/>
</dbReference>
<dbReference type="InterPro" id="IPR032727">
    <property type="entry name" value="CLAMP"/>
</dbReference>
<dbReference type="PANTHER" id="PTHR28457">
    <property type="entry name" value="COILED-COIL DOMAIN-CONTAINING PROTEIN 189"/>
    <property type="match status" value="1"/>
</dbReference>
<evidence type="ECO:0000313" key="1">
    <source>
        <dbReference type="EMBL" id="NXU74775.1"/>
    </source>
</evidence>
<protein>
    <submittedName>
        <fullName evidence="1">CBCO1 protein</fullName>
    </submittedName>
</protein>
<accession>A0A7L3N769</accession>
<dbReference type="OrthoDB" id="2126027at2759"/>
<feature type="non-terminal residue" evidence="1">
    <location>
        <position position="1"/>
    </location>
</feature>
<dbReference type="EMBL" id="VZUB01003833">
    <property type="protein sequence ID" value="NXU74775.1"/>
    <property type="molecule type" value="Genomic_DNA"/>
</dbReference>
<comment type="caution">
    <text evidence="1">The sequence shown here is derived from an EMBL/GenBank/DDBJ whole genome shotgun (WGS) entry which is preliminary data.</text>
</comment>
<dbReference type="AlphaFoldDB" id="A0A7L3N769"/>
<dbReference type="Proteomes" id="UP000579904">
    <property type="component" value="Unassembled WGS sequence"/>
</dbReference>
<feature type="non-terminal residue" evidence="1">
    <location>
        <position position="127"/>
    </location>
</feature>
<gene>
    <name evidence="1" type="primary">Cabcoco1</name>
    <name evidence="1" type="ORF">OREMEL_R12290</name>
</gene>
<dbReference type="Pfam" id="PF14769">
    <property type="entry name" value="CLAMP"/>
    <property type="match status" value="1"/>
</dbReference>
<keyword evidence="2" id="KW-1185">Reference proteome</keyword>
<proteinExistence type="predicted"/>